<keyword evidence="3" id="KW-0805">Transcription regulation</keyword>
<feature type="region of interest" description="Disordered" evidence="6">
    <location>
        <begin position="1"/>
        <end position="21"/>
    </location>
</feature>
<dbReference type="PANTHER" id="PTHR30173:SF36">
    <property type="entry name" value="ECF RNA POLYMERASE SIGMA FACTOR SIGJ"/>
    <property type="match status" value="1"/>
</dbReference>
<dbReference type="SUPFAM" id="SSF88659">
    <property type="entry name" value="Sigma3 and sigma4 domains of RNA polymerase sigma factors"/>
    <property type="match status" value="1"/>
</dbReference>
<dbReference type="GO" id="GO:0016987">
    <property type="term" value="F:sigma factor activity"/>
    <property type="evidence" value="ECO:0007669"/>
    <property type="project" value="UniProtKB-KW"/>
</dbReference>
<comment type="caution">
    <text evidence="9">The sequence shown here is derived from an EMBL/GenBank/DDBJ whole genome shotgun (WGS) entry which is preliminary data.</text>
</comment>
<dbReference type="Proteomes" id="UP001165124">
    <property type="component" value="Unassembled WGS sequence"/>
</dbReference>
<reference evidence="9" key="1">
    <citation type="submission" date="2023-02" db="EMBL/GenBank/DDBJ databases">
        <title>Actinomadura rubrobrunea NBRC 14622.</title>
        <authorList>
            <person name="Ichikawa N."/>
            <person name="Sato H."/>
            <person name="Tonouchi N."/>
        </authorList>
    </citation>
    <scope>NUCLEOTIDE SEQUENCE</scope>
    <source>
        <strain evidence="9">NBRC 14622</strain>
    </source>
</reference>
<evidence type="ECO:0000313" key="9">
    <source>
        <dbReference type="EMBL" id="GLW62864.1"/>
    </source>
</evidence>
<dbReference type="NCBIfam" id="TIGR02937">
    <property type="entry name" value="sigma70-ECF"/>
    <property type="match status" value="1"/>
</dbReference>
<name>A0A9W6PQQ5_9ACTN</name>
<comment type="similarity">
    <text evidence="1">Belongs to the sigma-70 factor family. ECF subfamily.</text>
</comment>
<dbReference type="Pfam" id="PF08281">
    <property type="entry name" value="Sigma70_r4_2"/>
    <property type="match status" value="1"/>
</dbReference>
<dbReference type="Gene3D" id="1.10.1740.10">
    <property type="match status" value="1"/>
</dbReference>
<dbReference type="SUPFAM" id="SSF54427">
    <property type="entry name" value="NTF2-like"/>
    <property type="match status" value="1"/>
</dbReference>
<evidence type="ECO:0000256" key="4">
    <source>
        <dbReference type="ARBA" id="ARBA00023082"/>
    </source>
</evidence>
<evidence type="ECO:0000256" key="1">
    <source>
        <dbReference type="ARBA" id="ARBA00010641"/>
    </source>
</evidence>
<keyword evidence="5" id="KW-0804">Transcription</keyword>
<evidence type="ECO:0000256" key="2">
    <source>
        <dbReference type="ARBA" id="ARBA00011344"/>
    </source>
</evidence>
<dbReference type="GO" id="GO:0006352">
    <property type="term" value="P:DNA-templated transcription initiation"/>
    <property type="evidence" value="ECO:0007669"/>
    <property type="project" value="InterPro"/>
</dbReference>
<evidence type="ECO:0000259" key="7">
    <source>
        <dbReference type="Pfam" id="PF04542"/>
    </source>
</evidence>
<dbReference type="Gene3D" id="3.10.450.50">
    <property type="match status" value="1"/>
</dbReference>
<dbReference type="PANTHER" id="PTHR30173">
    <property type="entry name" value="SIGMA 19 FACTOR"/>
    <property type="match status" value="1"/>
</dbReference>
<evidence type="ECO:0000256" key="6">
    <source>
        <dbReference type="SAM" id="MobiDB-lite"/>
    </source>
</evidence>
<comment type="subunit">
    <text evidence="2">Interacts transiently with the RNA polymerase catalytic core formed by RpoA, RpoB, RpoC and RpoZ (2 alpha, 1 beta, 1 beta' and 1 omega subunit) to form the RNA polymerase holoenzyme that can initiate transcription.</text>
</comment>
<evidence type="ECO:0000259" key="8">
    <source>
        <dbReference type="Pfam" id="PF08281"/>
    </source>
</evidence>
<dbReference type="InterPro" id="IPR032710">
    <property type="entry name" value="NTF2-like_dom_sf"/>
</dbReference>
<organism evidence="9 10">
    <name type="scientific">Actinomadura rubrobrunea</name>
    <dbReference type="NCBI Taxonomy" id="115335"/>
    <lineage>
        <taxon>Bacteria</taxon>
        <taxon>Bacillati</taxon>
        <taxon>Actinomycetota</taxon>
        <taxon>Actinomycetes</taxon>
        <taxon>Streptosporangiales</taxon>
        <taxon>Thermomonosporaceae</taxon>
        <taxon>Actinomadura</taxon>
    </lineage>
</organism>
<dbReference type="InterPro" id="IPR013324">
    <property type="entry name" value="RNA_pol_sigma_r3/r4-like"/>
</dbReference>
<dbReference type="InterPro" id="IPR013249">
    <property type="entry name" value="RNA_pol_sigma70_r4_t2"/>
</dbReference>
<dbReference type="Pfam" id="PF04542">
    <property type="entry name" value="Sigma70_r2"/>
    <property type="match status" value="1"/>
</dbReference>
<keyword evidence="10" id="KW-1185">Reference proteome</keyword>
<dbReference type="InterPro" id="IPR007627">
    <property type="entry name" value="RNA_pol_sigma70_r2"/>
</dbReference>
<evidence type="ECO:0000256" key="3">
    <source>
        <dbReference type="ARBA" id="ARBA00023015"/>
    </source>
</evidence>
<proteinExistence type="inferred from homology"/>
<dbReference type="InterPro" id="IPR014284">
    <property type="entry name" value="RNA_pol_sigma-70_dom"/>
</dbReference>
<dbReference type="InterPro" id="IPR013325">
    <property type="entry name" value="RNA_pol_sigma_r2"/>
</dbReference>
<dbReference type="RefSeq" id="WP_083951985.1">
    <property type="nucleotide sequence ID" value="NZ_BSRZ01000001.1"/>
</dbReference>
<feature type="compositionally biased region" description="Basic and acidic residues" evidence="6">
    <location>
        <begin position="318"/>
        <end position="329"/>
    </location>
</feature>
<keyword evidence="4" id="KW-0731">Sigma factor</keyword>
<evidence type="ECO:0000256" key="5">
    <source>
        <dbReference type="ARBA" id="ARBA00023163"/>
    </source>
</evidence>
<dbReference type="InterPro" id="IPR036388">
    <property type="entry name" value="WH-like_DNA-bd_sf"/>
</dbReference>
<dbReference type="InterPro" id="IPR052704">
    <property type="entry name" value="ECF_Sigma-70_Domain"/>
</dbReference>
<dbReference type="GO" id="GO:0003677">
    <property type="term" value="F:DNA binding"/>
    <property type="evidence" value="ECO:0007669"/>
    <property type="project" value="InterPro"/>
</dbReference>
<dbReference type="AlphaFoldDB" id="A0A9W6PQQ5"/>
<protein>
    <submittedName>
        <fullName evidence="9">RNA polymerase sigma24 factor</fullName>
    </submittedName>
</protein>
<feature type="domain" description="RNA polymerase sigma-70 region 2" evidence="7">
    <location>
        <begin position="39"/>
        <end position="101"/>
    </location>
</feature>
<dbReference type="Gene3D" id="1.10.10.10">
    <property type="entry name" value="Winged helix-like DNA-binding domain superfamily/Winged helix DNA-binding domain"/>
    <property type="match status" value="1"/>
</dbReference>
<feature type="region of interest" description="Disordered" evidence="6">
    <location>
        <begin position="315"/>
        <end position="336"/>
    </location>
</feature>
<sequence>MGVHARGGVTRRPARAAGDTVDDAVDDAARARLDAEWPKHRPAVFGAAYRITGSVADAEDVAQDVWLRAASAASLAEVRDLRAWLVTVAARRAYDLLTSARARREDYVGPWLPEPLLTGPDAAEPVLVDDTVGIAMLLVLERLTPPERVAFVLRQAFEAPYEQIAEVLGKSPAACRQLVSRAGRKIAAAGPSAAAGRRASRAERERVVGAFRAAAESGDGAALLALLDPDATYTTDGGGKTFAARKVIAGAERIATVLVRVTAKLQITLAPVEVNGGPGLLVYSFGRLIGVDAVEVADGRVTAIRRVLNPDKLAGLRHAPESRRAEGPRRGRGPSR</sequence>
<feature type="domain" description="RNA polymerase sigma factor 70 region 4 type 2" evidence="8">
    <location>
        <begin position="136"/>
        <end position="183"/>
    </location>
</feature>
<evidence type="ECO:0000313" key="10">
    <source>
        <dbReference type="Proteomes" id="UP001165124"/>
    </source>
</evidence>
<dbReference type="SUPFAM" id="SSF88946">
    <property type="entry name" value="Sigma2 domain of RNA polymerase sigma factors"/>
    <property type="match status" value="1"/>
</dbReference>
<gene>
    <name evidence="9" type="primary">rpoE</name>
    <name evidence="9" type="ORF">Arub01_11080</name>
</gene>
<dbReference type="NCBIfam" id="NF007214">
    <property type="entry name" value="PRK09636.1"/>
    <property type="match status" value="1"/>
</dbReference>
<accession>A0A9W6PQQ5</accession>
<dbReference type="EMBL" id="BSRZ01000001">
    <property type="protein sequence ID" value="GLW62864.1"/>
    <property type="molecule type" value="Genomic_DNA"/>
</dbReference>